<reference evidence="1 2" key="1">
    <citation type="submission" date="2016-10" db="EMBL/GenBank/DDBJ databases">
        <title>The whole genome sequencing and assembly of Bacillus simplex DSM 1321 strain.</title>
        <authorList>
            <person name="Park M.-K."/>
            <person name="Lee Y.-J."/>
            <person name="Yi H."/>
            <person name="Bahn Y.-S."/>
            <person name="Kim J.F."/>
            <person name="Lee D.-W."/>
        </authorList>
    </citation>
    <scope>NUCLEOTIDE SEQUENCE [LARGE SCALE GENOMIC DNA]</scope>
    <source>
        <strain evidence="1 2">DSM 1321</strain>
    </source>
</reference>
<dbReference type="CDD" id="cd05018">
    <property type="entry name" value="CoxG"/>
    <property type="match status" value="1"/>
</dbReference>
<protein>
    <recommendedName>
        <fullName evidence="3">Carbon monoxide dehydrogenase</fullName>
    </recommendedName>
</protein>
<accession>A0A223EBJ9</accession>
<dbReference type="AlphaFoldDB" id="A0A223EBJ9"/>
<sequence length="172" mass="19190">MQVDILFWSKKGFKKFYNRGRRELEISGKINFDYSAEVIWEAMHNPELLKNAIPGCKDLSLVADGEYDVELKLGVAAVKGDYMGKVKLKDLEVPYQYILNAEGSGKPGFVSAEMDCKIIPDSDGCQLIWECKADIGGMIAGVGSRVIGGIAKFMAGKFFKDMEKQLKTHQRI</sequence>
<name>A0A223EBJ9_9BACI</name>
<dbReference type="InterPro" id="IPR010419">
    <property type="entry name" value="CO_DH_gsu"/>
</dbReference>
<dbReference type="OrthoDB" id="9787428at2"/>
<evidence type="ECO:0008006" key="3">
    <source>
        <dbReference type="Google" id="ProtNLM"/>
    </source>
</evidence>
<evidence type="ECO:0000313" key="2">
    <source>
        <dbReference type="Proteomes" id="UP000214618"/>
    </source>
</evidence>
<gene>
    <name evidence="1" type="ORF">BS1321_00420</name>
</gene>
<dbReference type="Gene3D" id="3.30.530.20">
    <property type="match status" value="1"/>
</dbReference>
<dbReference type="SUPFAM" id="SSF55961">
    <property type="entry name" value="Bet v1-like"/>
    <property type="match status" value="1"/>
</dbReference>
<dbReference type="InterPro" id="IPR023393">
    <property type="entry name" value="START-like_dom_sf"/>
</dbReference>
<dbReference type="Proteomes" id="UP000214618">
    <property type="component" value="Chromosome"/>
</dbReference>
<dbReference type="PANTHER" id="PTHR38588">
    <property type="entry name" value="BLL0334 PROTEIN"/>
    <property type="match status" value="1"/>
</dbReference>
<dbReference type="Pfam" id="PF06240">
    <property type="entry name" value="COXG"/>
    <property type="match status" value="1"/>
</dbReference>
<dbReference type="EMBL" id="CP017704">
    <property type="protein sequence ID" value="ASS92573.1"/>
    <property type="molecule type" value="Genomic_DNA"/>
</dbReference>
<evidence type="ECO:0000313" key="1">
    <source>
        <dbReference type="EMBL" id="ASS92573.1"/>
    </source>
</evidence>
<organism evidence="1 2">
    <name type="scientific">Peribacillus simplex NBRC 15720 = DSM 1321</name>
    <dbReference type="NCBI Taxonomy" id="1349754"/>
    <lineage>
        <taxon>Bacteria</taxon>
        <taxon>Bacillati</taxon>
        <taxon>Bacillota</taxon>
        <taxon>Bacilli</taxon>
        <taxon>Bacillales</taxon>
        <taxon>Bacillaceae</taxon>
        <taxon>Peribacillus</taxon>
    </lineage>
</organism>
<dbReference type="PANTHER" id="PTHR38588:SF1">
    <property type="entry name" value="BLL0334 PROTEIN"/>
    <property type="match status" value="1"/>
</dbReference>
<proteinExistence type="predicted"/>